<name>A0AAN7U414_9MYCE</name>
<proteinExistence type="predicted"/>
<keyword evidence="3" id="KW-0732">Signal</keyword>
<feature type="chain" id="PRO_5042990968" evidence="3">
    <location>
        <begin position="21"/>
        <end position="706"/>
    </location>
</feature>
<feature type="signal peptide" evidence="3">
    <location>
        <begin position="1"/>
        <end position="20"/>
    </location>
</feature>
<reference evidence="4 5" key="1">
    <citation type="submission" date="2023-11" db="EMBL/GenBank/DDBJ databases">
        <title>Dfirmibasis_genome.</title>
        <authorList>
            <person name="Edelbroek B."/>
            <person name="Kjellin J."/>
            <person name="Jerlstrom-Hultqvist J."/>
            <person name="Soderbom F."/>
        </authorList>
    </citation>
    <scope>NUCLEOTIDE SEQUENCE [LARGE SCALE GENOMIC DNA]</scope>
    <source>
        <strain evidence="4 5">TNS-C-14</strain>
    </source>
</reference>
<evidence type="ECO:0000256" key="3">
    <source>
        <dbReference type="SAM" id="SignalP"/>
    </source>
</evidence>
<feature type="compositionally biased region" description="Low complexity" evidence="1">
    <location>
        <begin position="137"/>
        <end position="166"/>
    </location>
</feature>
<dbReference type="EMBL" id="JAVFKY010000004">
    <property type="protein sequence ID" value="KAK5578220.1"/>
    <property type="molecule type" value="Genomic_DNA"/>
</dbReference>
<feature type="transmembrane region" description="Helical" evidence="2">
    <location>
        <begin position="568"/>
        <end position="589"/>
    </location>
</feature>
<feature type="region of interest" description="Disordered" evidence="1">
    <location>
        <begin position="127"/>
        <end position="180"/>
    </location>
</feature>
<organism evidence="4 5">
    <name type="scientific">Dictyostelium firmibasis</name>
    <dbReference type="NCBI Taxonomy" id="79012"/>
    <lineage>
        <taxon>Eukaryota</taxon>
        <taxon>Amoebozoa</taxon>
        <taxon>Evosea</taxon>
        <taxon>Eumycetozoa</taxon>
        <taxon>Dictyostelia</taxon>
        <taxon>Dictyosteliales</taxon>
        <taxon>Dictyosteliaceae</taxon>
        <taxon>Dictyostelium</taxon>
    </lineage>
</organism>
<evidence type="ECO:0000256" key="2">
    <source>
        <dbReference type="SAM" id="Phobius"/>
    </source>
</evidence>
<keyword evidence="2" id="KW-0812">Transmembrane</keyword>
<evidence type="ECO:0000313" key="5">
    <source>
        <dbReference type="Proteomes" id="UP001344447"/>
    </source>
</evidence>
<feature type="compositionally biased region" description="Polar residues" evidence="1">
    <location>
        <begin position="167"/>
        <end position="178"/>
    </location>
</feature>
<keyword evidence="2" id="KW-0472">Membrane</keyword>
<protein>
    <submittedName>
        <fullName evidence="4">Uncharacterized protein</fullName>
    </submittedName>
</protein>
<comment type="caution">
    <text evidence="4">The sequence shown here is derived from an EMBL/GenBank/DDBJ whole genome shotgun (WGS) entry which is preliminary data.</text>
</comment>
<dbReference type="Proteomes" id="UP001344447">
    <property type="component" value="Unassembled WGS sequence"/>
</dbReference>
<sequence>MIIKKIKEIILLVILSILFGNNNNNNIYNKNGIVFAQFPTGFQGGGGGVTSGLMGSSLSMGGARIKKSSSITSPAIDSSLLSPIGGNIFPINNRINDKTTGGLLNQSPIQDLTTGSLISSPFLASTSSSGKSDLAVSSSPSPSSATSTSISTTTTTTSPSPSSTPSLLSQIVTESVSPSPEPINQVLIEKSDSSSIAPPQNTLLSRIPKTTILKKKTIPPQPTNNLNINLISEEDGEDDDSEYNTLPTQIMVCVGSICPNGACMDDSPNCIGQLNDITTRCPYDTPVRCPDGSCSQSLGLCQTSTLNCTLGVCPNGQCAPCNQYDGCPIDIPFQCPTGVCSKYASQCQKCLNGHMKCFDGSCQSPCPYPPFYYKPITLSRNIIDGKKETKVTVNSYEQPLDYNSNHIKILDIYIESETLPSNTLLKVQSVPDSSVELVKGEQSWPNNYNYQLALLSPIINITASYNGTSLKHFSKKIRFEFNLINNPTFDINKICFGFINETSGRWEKVSNVTIENSMMVGYTDHFTSFAMLTSYNGDPIIGSNYKGLNSQNDNDSPFAMKEKNIPRLMGIVFGCIGACLLIIIIGVCWHHSSKHGGLRHWLISRGSKPSTPSHGSPKINESGEIILNNSTSSIISTTSICSSSSTNNLVNSISSNSLNINNSTSININNNDYNINNNNNNNIENNNDCSNKVINNNHSSDELIKK</sequence>
<dbReference type="PANTHER" id="PTHR42264">
    <property type="entry name" value="EPHRIN_REC_LIKE DOMAIN-CONTAINING PROTEIN"/>
    <property type="match status" value="1"/>
</dbReference>
<accession>A0AAN7U414</accession>
<keyword evidence="2" id="KW-1133">Transmembrane helix</keyword>
<evidence type="ECO:0000313" key="4">
    <source>
        <dbReference type="EMBL" id="KAK5578220.1"/>
    </source>
</evidence>
<dbReference type="AlphaFoldDB" id="A0AAN7U414"/>
<keyword evidence="5" id="KW-1185">Reference proteome</keyword>
<evidence type="ECO:0000256" key="1">
    <source>
        <dbReference type="SAM" id="MobiDB-lite"/>
    </source>
</evidence>
<dbReference type="PANTHER" id="PTHR42264:SF3">
    <property type="entry name" value="F-BOX DOMAIN-CONTAINING PROTEIN-RELATED"/>
    <property type="match status" value="1"/>
</dbReference>
<gene>
    <name evidence="4" type="ORF">RB653_003173</name>
</gene>